<dbReference type="InterPro" id="IPR012788">
    <property type="entry name" value="Decarb_PcaC"/>
</dbReference>
<comment type="caution">
    <text evidence="2">The sequence shown here is derived from an EMBL/GenBank/DDBJ whole genome shotgun (WGS) entry which is preliminary data.</text>
</comment>
<dbReference type="PANTHER" id="PTHR33570">
    <property type="entry name" value="4-CARBOXYMUCONOLACTONE DECARBOXYLASE FAMILY PROTEIN"/>
    <property type="match status" value="1"/>
</dbReference>
<dbReference type="InterPro" id="IPR052512">
    <property type="entry name" value="4CMD/NDH-1_regulator"/>
</dbReference>
<sequence>MVVRREVLGDEHVDRAVAATTGFTADFQRYITENAWGAVWTRPGLDRRTRSLITLTALIARGHHEEFAMHVRAARRNGVTVAEIGETILASAVYCGVPDANNAFRIASQVLAELGENLDA</sequence>
<reference evidence="2 3" key="1">
    <citation type="submission" date="2024-07" db="EMBL/GenBank/DDBJ databases">
        <authorList>
            <person name="Thanompreechachai J."/>
            <person name="Duangmal K."/>
        </authorList>
    </citation>
    <scope>NUCLEOTIDE SEQUENCE [LARGE SCALE GENOMIC DNA]</scope>
    <source>
        <strain evidence="2 3">TBRC 1896</strain>
    </source>
</reference>
<dbReference type="InterPro" id="IPR003779">
    <property type="entry name" value="CMD-like"/>
</dbReference>
<dbReference type="Pfam" id="PF02627">
    <property type="entry name" value="CMD"/>
    <property type="match status" value="1"/>
</dbReference>
<dbReference type="GO" id="GO:0047575">
    <property type="term" value="F:4-carboxymuconolactone decarboxylase activity"/>
    <property type="evidence" value="ECO:0007669"/>
    <property type="project" value="UniProtKB-EC"/>
</dbReference>
<protein>
    <submittedName>
        <fullName evidence="2">4-carboxymuconolactone decarboxylase</fullName>
        <ecNumber evidence="2">4.1.1.44</ecNumber>
    </submittedName>
</protein>
<evidence type="ECO:0000259" key="1">
    <source>
        <dbReference type="Pfam" id="PF02627"/>
    </source>
</evidence>
<dbReference type="NCBIfam" id="TIGR02425">
    <property type="entry name" value="decarb_PcaC"/>
    <property type="match status" value="1"/>
</dbReference>
<gene>
    <name evidence="2" type="primary">pcaC</name>
    <name evidence="2" type="ORF">AB2L28_02645</name>
</gene>
<accession>A0ABV4HXI1</accession>
<evidence type="ECO:0000313" key="2">
    <source>
        <dbReference type="EMBL" id="MEZ0491134.1"/>
    </source>
</evidence>
<organism evidence="2 3">
    <name type="scientific">Kineococcus mangrovi</name>
    <dbReference type="NCBI Taxonomy" id="1660183"/>
    <lineage>
        <taxon>Bacteria</taxon>
        <taxon>Bacillati</taxon>
        <taxon>Actinomycetota</taxon>
        <taxon>Actinomycetes</taxon>
        <taxon>Kineosporiales</taxon>
        <taxon>Kineosporiaceae</taxon>
        <taxon>Kineococcus</taxon>
    </lineage>
</organism>
<keyword evidence="2" id="KW-0456">Lyase</keyword>
<dbReference type="SUPFAM" id="SSF69118">
    <property type="entry name" value="AhpD-like"/>
    <property type="match status" value="1"/>
</dbReference>
<dbReference type="InterPro" id="IPR029032">
    <property type="entry name" value="AhpD-like"/>
</dbReference>
<dbReference type="EMBL" id="JBGGTQ010000001">
    <property type="protein sequence ID" value="MEZ0491134.1"/>
    <property type="molecule type" value="Genomic_DNA"/>
</dbReference>
<dbReference type="RefSeq" id="WP_370717268.1">
    <property type="nucleotide sequence ID" value="NZ_JBGGTQ010000001.1"/>
</dbReference>
<name>A0ABV4HXI1_9ACTN</name>
<dbReference type="EC" id="4.1.1.44" evidence="2"/>
<dbReference type="PANTHER" id="PTHR33570:SF2">
    <property type="entry name" value="CARBOXYMUCONOLACTONE DECARBOXYLASE-LIKE DOMAIN-CONTAINING PROTEIN"/>
    <property type="match status" value="1"/>
</dbReference>
<feature type="domain" description="Carboxymuconolactone decarboxylase-like" evidence="1">
    <location>
        <begin position="26"/>
        <end position="108"/>
    </location>
</feature>
<proteinExistence type="predicted"/>
<keyword evidence="3" id="KW-1185">Reference proteome</keyword>
<evidence type="ECO:0000313" key="3">
    <source>
        <dbReference type="Proteomes" id="UP001566476"/>
    </source>
</evidence>
<dbReference type="Gene3D" id="1.20.1290.10">
    <property type="entry name" value="AhpD-like"/>
    <property type="match status" value="1"/>
</dbReference>
<dbReference type="Proteomes" id="UP001566476">
    <property type="component" value="Unassembled WGS sequence"/>
</dbReference>